<dbReference type="OrthoDB" id="6132182at2759"/>
<evidence type="ECO:0000313" key="3">
    <source>
        <dbReference type="Proteomes" id="UP000274131"/>
    </source>
</evidence>
<dbReference type="Pfam" id="PF00092">
    <property type="entry name" value="VWA"/>
    <property type="match status" value="1"/>
</dbReference>
<keyword evidence="3" id="KW-1185">Reference proteome</keyword>
<proteinExistence type="predicted"/>
<dbReference type="InterPro" id="IPR036465">
    <property type="entry name" value="vWFA_dom_sf"/>
</dbReference>
<protein>
    <submittedName>
        <fullName evidence="4">VWFA domain-containing protein</fullName>
    </submittedName>
</protein>
<evidence type="ECO:0000259" key="1">
    <source>
        <dbReference type="PROSITE" id="PS50234"/>
    </source>
</evidence>
<dbReference type="PROSITE" id="PS50234">
    <property type="entry name" value="VWFA"/>
    <property type="match status" value="1"/>
</dbReference>
<dbReference type="AlphaFoldDB" id="A0A0N4VK14"/>
<dbReference type="STRING" id="51028.A0A0N4VK14"/>
<dbReference type="InterPro" id="IPR002035">
    <property type="entry name" value="VWF_A"/>
</dbReference>
<dbReference type="WBParaSite" id="EVEC_0001118501-mRNA-1">
    <property type="protein sequence ID" value="EVEC_0001118501-mRNA-1"/>
    <property type="gene ID" value="EVEC_0001118501"/>
</dbReference>
<dbReference type="Gene3D" id="3.40.50.410">
    <property type="entry name" value="von Willebrand factor, type A domain"/>
    <property type="match status" value="1"/>
</dbReference>
<dbReference type="EMBL" id="UXUI01010908">
    <property type="protein sequence ID" value="VDD95759.1"/>
    <property type="molecule type" value="Genomic_DNA"/>
</dbReference>
<sequence length="139" mass="15838">MSTPSYYTQKYPATTPRPYITKAPSSSFSISTTPSYITKLPEYSTRKIDTSVTAYKQDIQGECTKPKFWHCTTVRYQISCMLDLMIVLDASGSLRQRFQRQIDLIIELIDRLPIGPDATRIALIKYAGPQKARLVFGFE</sequence>
<reference evidence="4" key="1">
    <citation type="submission" date="2017-02" db="UniProtKB">
        <authorList>
            <consortium name="WormBaseParasite"/>
        </authorList>
    </citation>
    <scope>IDENTIFICATION</scope>
</reference>
<gene>
    <name evidence="2" type="ORF">EVEC_LOCUS10510</name>
</gene>
<organism evidence="4">
    <name type="scientific">Enterobius vermicularis</name>
    <name type="common">Human pinworm</name>
    <dbReference type="NCBI Taxonomy" id="51028"/>
    <lineage>
        <taxon>Eukaryota</taxon>
        <taxon>Metazoa</taxon>
        <taxon>Ecdysozoa</taxon>
        <taxon>Nematoda</taxon>
        <taxon>Chromadorea</taxon>
        <taxon>Rhabditida</taxon>
        <taxon>Spirurina</taxon>
        <taxon>Oxyuridomorpha</taxon>
        <taxon>Oxyuroidea</taxon>
        <taxon>Oxyuridae</taxon>
        <taxon>Enterobius</taxon>
    </lineage>
</organism>
<dbReference type="SUPFAM" id="SSF53300">
    <property type="entry name" value="vWA-like"/>
    <property type="match status" value="1"/>
</dbReference>
<evidence type="ECO:0000313" key="4">
    <source>
        <dbReference type="WBParaSite" id="EVEC_0001118501-mRNA-1"/>
    </source>
</evidence>
<name>A0A0N4VK14_ENTVE</name>
<evidence type="ECO:0000313" key="2">
    <source>
        <dbReference type="EMBL" id="VDD95759.1"/>
    </source>
</evidence>
<dbReference type="Proteomes" id="UP000274131">
    <property type="component" value="Unassembled WGS sequence"/>
</dbReference>
<feature type="domain" description="VWFA" evidence="1">
    <location>
        <begin position="83"/>
        <end position="139"/>
    </location>
</feature>
<accession>A0A0N4VK14</accession>
<reference evidence="2 3" key="2">
    <citation type="submission" date="2018-10" db="EMBL/GenBank/DDBJ databases">
        <authorList>
            <consortium name="Pathogen Informatics"/>
        </authorList>
    </citation>
    <scope>NUCLEOTIDE SEQUENCE [LARGE SCALE GENOMIC DNA]</scope>
</reference>